<dbReference type="Proteomes" id="UP000391834">
    <property type="component" value="Unassembled WGS sequence"/>
</dbReference>
<dbReference type="InterPro" id="IPR029052">
    <property type="entry name" value="Metallo-depent_PP-like"/>
</dbReference>
<keyword evidence="3" id="KW-0472">Membrane</keyword>
<sequence length="418" mass="47448">MMSKQLLFFILFVIAVEYYTFVAVRTALRNTNNSVHLWLFILYVILSLATLWSLYAFAHWGRTAWPSLTLKYTVNILIGVFIGQVLIAAIMLLTDVVMIIPNIISFFLSFRNHPVGSPSDSSRLIGRFTFISQTALLIGGALTSGLVYGMSNRYNYKLRRVRIPIKGLPDDFKGLRIVQISDIHSGSFDDPEAVSQGVAAVMEEKPDLILFTGDLVNDRATEIVPYMEVFKALKAPMGVYSVLGNHDYGDYVSWPSEEAKKKNLEQLKQHQADMGWRLLTNEHVLLERNGQQIALIGIENWGARGFTQYGDMKKAVAGLEKLDIPVKILMSHDPSQWDAQVRKDYRDIDLTLSGHTHGMQFGIDIPGFKWSPVEYFYKEWAGLYQKEHQYLYVNRGYGFIGYQGRLGVLPEITSIELV</sequence>
<dbReference type="PANTHER" id="PTHR31302:SF31">
    <property type="entry name" value="PHOSPHODIESTERASE YAEI"/>
    <property type="match status" value="1"/>
</dbReference>
<dbReference type="SUPFAM" id="SSF56300">
    <property type="entry name" value="Metallo-dependent phosphatases"/>
    <property type="match status" value="1"/>
</dbReference>
<dbReference type="CDD" id="cd07385">
    <property type="entry name" value="MPP_YkuE_C"/>
    <property type="match status" value="1"/>
</dbReference>
<protein>
    <submittedName>
        <fullName evidence="5">Phosphoesterase</fullName>
    </submittedName>
</protein>
<keyword evidence="1" id="KW-0479">Metal-binding</keyword>
<dbReference type="AlphaFoldDB" id="A0A5M4B2L4"/>
<evidence type="ECO:0000256" key="3">
    <source>
        <dbReference type="SAM" id="Phobius"/>
    </source>
</evidence>
<name>A0A5M4B2L4_9BACT</name>
<feature type="transmembrane region" description="Helical" evidence="3">
    <location>
        <begin position="37"/>
        <end position="57"/>
    </location>
</feature>
<dbReference type="GO" id="GO:0009245">
    <property type="term" value="P:lipid A biosynthetic process"/>
    <property type="evidence" value="ECO:0007669"/>
    <property type="project" value="TreeGrafter"/>
</dbReference>
<keyword evidence="2" id="KW-0378">Hydrolase</keyword>
<feature type="transmembrane region" description="Helical" evidence="3">
    <location>
        <begin position="130"/>
        <end position="150"/>
    </location>
</feature>
<dbReference type="GO" id="GO:0046872">
    <property type="term" value="F:metal ion binding"/>
    <property type="evidence" value="ECO:0007669"/>
    <property type="project" value="UniProtKB-KW"/>
</dbReference>
<gene>
    <name evidence="5" type="ORF">PbJCM13498_30440</name>
</gene>
<feature type="domain" description="Calcineurin-like phosphoesterase" evidence="4">
    <location>
        <begin position="175"/>
        <end position="358"/>
    </location>
</feature>
<dbReference type="GO" id="GO:0008758">
    <property type="term" value="F:UDP-2,3-diacylglucosamine hydrolase activity"/>
    <property type="evidence" value="ECO:0007669"/>
    <property type="project" value="TreeGrafter"/>
</dbReference>
<evidence type="ECO:0000259" key="4">
    <source>
        <dbReference type="Pfam" id="PF00149"/>
    </source>
</evidence>
<keyword evidence="3" id="KW-1133">Transmembrane helix</keyword>
<dbReference type="Pfam" id="PF00149">
    <property type="entry name" value="Metallophos"/>
    <property type="match status" value="1"/>
</dbReference>
<dbReference type="InterPro" id="IPR004843">
    <property type="entry name" value="Calcineurin-like_PHP"/>
</dbReference>
<dbReference type="EMBL" id="BLAX01000001">
    <property type="protein sequence ID" value="GET34181.1"/>
    <property type="molecule type" value="Genomic_DNA"/>
</dbReference>
<reference evidence="5 6" key="1">
    <citation type="submission" date="2019-10" db="EMBL/GenBank/DDBJ databases">
        <title>Prolixibacter strains distinguished by the presence of nitrate reductase genes were adept at nitrate-dependent anaerobic corrosion of metallic iron and carbon steel.</title>
        <authorList>
            <person name="Iino T."/>
            <person name="Shono N."/>
            <person name="Ito K."/>
            <person name="Nakamura R."/>
            <person name="Sueoka K."/>
            <person name="Harayama S."/>
            <person name="Ohkuma M."/>
        </authorList>
    </citation>
    <scope>NUCLEOTIDE SEQUENCE [LARGE SCALE GENOMIC DNA]</scope>
    <source>
        <strain evidence="5 6">JCM 13498</strain>
    </source>
</reference>
<dbReference type="GO" id="GO:0016020">
    <property type="term" value="C:membrane"/>
    <property type="evidence" value="ECO:0007669"/>
    <property type="project" value="GOC"/>
</dbReference>
<accession>A0A5M4B2L4</accession>
<dbReference type="Gene3D" id="3.60.21.10">
    <property type="match status" value="1"/>
</dbReference>
<dbReference type="PANTHER" id="PTHR31302">
    <property type="entry name" value="TRANSMEMBRANE PROTEIN WITH METALLOPHOSPHOESTERASE DOMAIN-RELATED"/>
    <property type="match status" value="1"/>
</dbReference>
<feature type="transmembrane region" description="Helical" evidence="3">
    <location>
        <begin position="77"/>
        <end position="110"/>
    </location>
</feature>
<evidence type="ECO:0000256" key="2">
    <source>
        <dbReference type="ARBA" id="ARBA00022801"/>
    </source>
</evidence>
<proteinExistence type="predicted"/>
<organism evidence="5 6">
    <name type="scientific">Prolixibacter bellariivorans</name>
    <dbReference type="NCBI Taxonomy" id="314319"/>
    <lineage>
        <taxon>Bacteria</taxon>
        <taxon>Pseudomonadati</taxon>
        <taxon>Bacteroidota</taxon>
        <taxon>Bacteroidia</taxon>
        <taxon>Marinilabiliales</taxon>
        <taxon>Prolixibacteraceae</taxon>
        <taxon>Prolixibacter</taxon>
    </lineage>
</organism>
<comment type="caution">
    <text evidence="5">The sequence shown here is derived from an EMBL/GenBank/DDBJ whole genome shotgun (WGS) entry which is preliminary data.</text>
</comment>
<evidence type="ECO:0000313" key="6">
    <source>
        <dbReference type="Proteomes" id="UP000391834"/>
    </source>
</evidence>
<evidence type="ECO:0000313" key="5">
    <source>
        <dbReference type="EMBL" id="GET34181.1"/>
    </source>
</evidence>
<evidence type="ECO:0000256" key="1">
    <source>
        <dbReference type="ARBA" id="ARBA00022723"/>
    </source>
</evidence>
<keyword evidence="3" id="KW-0812">Transmembrane</keyword>
<keyword evidence="6" id="KW-1185">Reference proteome</keyword>
<dbReference type="InterPro" id="IPR051158">
    <property type="entry name" value="Metallophosphoesterase_sf"/>
</dbReference>